<dbReference type="EC" id="2.1.1.72" evidence="2"/>
<evidence type="ECO:0000256" key="1">
    <source>
        <dbReference type="ARBA" id="ARBA00006594"/>
    </source>
</evidence>
<dbReference type="PIRSF" id="PIRSF000398">
    <property type="entry name" value="M_m6A_EcoRV"/>
    <property type="match status" value="1"/>
</dbReference>
<dbReference type="PRINTS" id="PR00505">
    <property type="entry name" value="D12N6MTFRASE"/>
</dbReference>
<keyword evidence="3 7" id="KW-0489">Methyltransferase</keyword>
<evidence type="ECO:0000256" key="2">
    <source>
        <dbReference type="ARBA" id="ARBA00011900"/>
    </source>
</evidence>
<evidence type="ECO:0000313" key="8">
    <source>
        <dbReference type="Proteomes" id="UP001302349"/>
    </source>
</evidence>
<sequence length="306" mass="35418">MNYSPLRYPGGKNKLSAFIAKICEKNNLTEHYVEPYCGGAAVALFLLMNGYVKKVTINDKDRSIYSFWYSILHYSDEFIYRIRNTDISLSEWDNQRAIQNNKEKENLMDLGFSSFFMNRTNRSGIIMGGMIGGRNQTSPYKIDCRFNKEELIERIKRIAEIKDSIIVKNDDALDVIKAFSTGKEESSLVYLDPPYFKKADSLYLNHYQLEDHKAVSLSIVDSDLSNWLVSYDNAQEIKDLYPDVDKIEYSFKHTAYDARIGKEILFFSESLKSEVLKDRNPTKYKHEKRGGKMLITYKGSPDALLE</sequence>
<dbReference type="RefSeq" id="WP_317487187.1">
    <property type="nucleotide sequence ID" value="NZ_CP136051.1"/>
</dbReference>
<evidence type="ECO:0000313" key="7">
    <source>
        <dbReference type="EMBL" id="WOK04376.1"/>
    </source>
</evidence>
<dbReference type="InterPro" id="IPR012327">
    <property type="entry name" value="MeTrfase_D12"/>
</dbReference>
<name>A0ABZ0IIK7_9BACT</name>
<gene>
    <name evidence="7" type="ORF">RT717_14950</name>
</gene>
<dbReference type="Gene3D" id="3.40.50.150">
    <property type="entry name" value="Vaccinia Virus protein VP39"/>
    <property type="match status" value="1"/>
</dbReference>
<protein>
    <recommendedName>
        <fullName evidence="2">site-specific DNA-methyltransferase (adenine-specific)</fullName>
        <ecNumber evidence="2">2.1.1.72</ecNumber>
    </recommendedName>
</protein>
<comment type="catalytic activity">
    <reaction evidence="6">
        <text>a 2'-deoxyadenosine in DNA + S-adenosyl-L-methionine = an N(6)-methyl-2'-deoxyadenosine in DNA + S-adenosyl-L-homocysteine + H(+)</text>
        <dbReference type="Rhea" id="RHEA:15197"/>
        <dbReference type="Rhea" id="RHEA-COMP:12418"/>
        <dbReference type="Rhea" id="RHEA-COMP:12419"/>
        <dbReference type="ChEBI" id="CHEBI:15378"/>
        <dbReference type="ChEBI" id="CHEBI:57856"/>
        <dbReference type="ChEBI" id="CHEBI:59789"/>
        <dbReference type="ChEBI" id="CHEBI:90615"/>
        <dbReference type="ChEBI" id="CHEBI:90616"/>
        <dbReference type="EC" id="2.1.1.72"/>
    </reaction>
</comment>
<dbReference type="InterPro" id="IPR029063">
    <property type="entry name" value="SAM-dependent_MTases_sf"/>
</dbReference>
<dbReference type="EMBL" id="CP136051">
    <property type="protein sequence ID" value="WOK04376.1"/>
    <property type="molecule type" value="Genomic_DNA"/>
</dbReference>
<organism evidence="7 8">
    <name type="scientific">Imperialibacter roseus</name>
    <dbReference type="NCBI Taxonomy" id="1324217"/>
    <lineage>
        <taxon>Bacteria</taxon>
        <taxon>Pseudomonadati</taxon>
        <taxon>Bacteroidota</taxon>
        <taxon>Cytophagia</taxon>
        <taxon>Cytophagales</taxon>
        <taxon>Flammeovirgaceae</taxon>
        <taxon>Imperialibacter</taxon>
    </lineage>
</organism>
<dbReference type="PANTHER" id="PTHR30481">
    <property type="entry name" value="DNA ADENINE METHYLASE"/>
    <property type="match status" value="1"/>
</dbReference>
<dbReference type="GO" id="GO:0008168">
    <property type="term" value="F:methyltransferase activity"/>
    <property type="evidence" value="ECO:0007669"/>
    <property type="project" value="UniProtKB-KW"/>
</dbReference>
<evidence type="ECO:0000256" key="3">
    <source>
        <dbReference type="ARBA" id="ARBA00022603"/>
    </source>
</evidence>
<dbReference type="Pfam" id="PF02086">
    <property type="entry name" value="MethyltransfD12"/>
    <property type="match status" value="1"/>
</dbReference>
<evidence type="ECO:0000256" key="6">
    <source>
        <dbReference type="ARBA" id="ARBA00047942"/>
    </source>
</evidence>
<dbReference type="Proteomes" id="UP001302349">
    <property type="component" value="Chromosome"/>
</dbReference>
<dbReference type="SUPFAM" id="SSF53335">
    <property type="entry name" value="S-adenosyl-L-methionine-dependent methyltransferases"/>
    <property type="match status" value="1"/>
</dbReference>
<comment type="similarity">
    <text evidence="1">Belongs to the N(4)/N(6)-methyltransferase family.</text>
</comment>
<keyword evidence="5" id="KW-0949">S-adenosyl-L-methionine</keyword>
<dbReference type="GO" id="GO:0032259">
    <property type="term" value="P:methylation"/>
    <property type="evidence" value="ECO:0007669"/>
    <property type="project" value="UniProtKB-KW"/>
</dbReference>
<keyword evidence="4" id="KW-0808">Transferase</keyword>
<keyword evidence="8" id="KW-1185">Reference proteome</keyword>
<evidence type="ECO:0000256" key="5">
    <source>
        <dbReference type="ARBA" id="ARBA00022691"/>
    </source>
</evidence>
<dbReference type="PANTHER" id="PTHR30481:SF2">
    <property type="entry name" value="SITE-SPECIFIC DNA-METHYLTRANSFERASE (ADENINE-SPECIFIC)"/>
    <property type="match status" value="1"/>
</dbReference>
<accession>A0ABZ0IIK7</accession>
<evidence type="ECO:0000256" key="4">
    <source>
        <dbReference type="ARBA" id="ARBA00022679"/>
    </source>
</evidence>
<dbReference type="Gene3D" id="1.10.1020.10">
    <property type="entry name" value="Adenine-specific Methyltransferase, Domain 2"/>
    <property type="match status" value="1"/>
</dbReference>
<dbReference type="InterPro" id="IPR012263">
    <property type="entry name" value="M_m6A_EcoRV"/>
</dbReference>
<reference evidence="7 8" key="1">
    <citation type="journal article" date="2023" name="Microbiol. Resour. Announc.">
        <title>Complete Genome Sequence of Imperialibacter roseus strain P4T.</title>
        <authorList>
            <person name="Tizabi D.R."/>
            <person name="Bachvaroff T."/>
            <person name="Hill R.T."/>
        </authorList>
    </citation>
    <scope>NUCLEOTIDE SEQUENCE [LARGE SCALE GENOMIC DNA]</scope>
    <source>
        <strain evidence="7 8">P4T</strain>
    </source>
</reference>
<proteinExistence type="inferred from homology"/>
<dbReference type="InterPro" id="IPR023095">
    <property type="entry name" value="Ade_MeTrfase_dom_2"/>
</dbReference>